<evidence type="ECO:0000256" key="6">
    <source>
        <dbReference type="PROSITE-ProRule" id="PRU00087"/>
    </source>
</evidence>
<dbReference type="InterPro" id="IPR017868">
    <property type="entry name" value="Filamin/ABP280_repeat-like"/>
</dbReference>
<comment type="caution">
    <text evidence="10">The sequence shown here is derived from an EMBL/GenBank/DDBJ whole genome shotgun (WGS) entry which is preliminary data.</text>
</comment>
<dbReference type="PROSITE" id="PS50194">
    <property type="entry name" value="FILAMIN_REPEAT"/>
    <property type="match status" value="1"/>
</dbReference>
<feature type="repeat" description="Filamin" evidence="6">
    <location>
        <begin position="351"/>
        <end position="458"/>
    </location>
</feature>
<dbReference type="Gene3D" id="4.10.830.40">
    <property type="match status" value="1"/>
</dbReference>
<keyword evidence="3 5" id="KW-0863">Zinc-finger</keyword>
<dbReference type="SUPFAM" id="SSF57845">
    <property type="entry name" value="B-box zinc-binding domain"/>
    <property type="match status" value="1"/>
</dbReference>
<evidence type="ECO:0000256" key="5">
    <source>
        <dbReference type="PROSITE-ProRule" id="PRU00024"/>
    </source>
</evidence>
<dbReference type="InterPro" id="IPR000315">
    <property type="entry name" value="Znf_B-box"/>
</dbReference>
<evidence type="ECO:0000256" key="4">
    <source>
        <dbReference type="ARBA" id="ARBA00022833"/>
    </source>
</evidence>
<accession>A0AAD9QXZ0</accession>
<dbReference type="Pfam" id="PF00097">
    <property type="entry name" value="zf-C3HC4"/>
    <property type="match status" value="1"/>
</dbReference>
<dbReference type="InterPro" id="IPR050952">
    <property type="entry name" value="TRIM-NHL_E3_ligases"/>
</dbReference>
<dbReference type="SUPFAM" id="SSF57850">
    <property type="entry name" value="RING/U-box"/>
    <property type="match status" value="1"/>
</dbReference>
<dbReference type="PROSITE" id="PS00518">
    <property type="entry name" value="ZF_RING_1"/>
    <property type="match status" value="1"/>
</dbReference>
<dbReference type="Pfam" id="PF22586">
    <property type="entry name" value="ANCHR-like_BBOX"/>
    <property type="match status" value="1"/>
</dbReference>
<evidence type="ECO:0000313" key="10">
    <source>
        <dbReference type="EMBL" id="KAK2569501.1"/>
    </source>
</evidence>
<dbReference type="InterPro" id="IPR013083">
    <property type="entry name" value="Znf_RING/FYVE/PHD"/>
</dbReference>
<dbReference type="PROSITE" id="PS50089">
    <property type="entry name" value="ZF_RING_2"/>
    <property type="match status" value="1"/>
</dbReference>
<dbReference type="InterPro" id="IPR001841">
    <property type="entry name" value="Znf_RING"/>
</dbReference>
<dbReference type="PANTHER" id="PTHR24104:SF25">
    <property type="entry name" value="PROTEIN LIN-41"/>
    <property type="match status" value="1"/>
</dbReference>
<dbReference type="Pfam" id="PF01436">
    <property type="entry name" value="NHL"/>
    <property type="match status" value="6"/>
</dbReference>
<dbReference type="GO" id="GO:0008270">
    <property type="term" value="F:zinc ion binding"/>
    <property type="evidence" value="ECO:0007669"/>
    <property type="project" value="UniProtKB-KW"/>
</dbReference>
<dbReference type="SMART" id="SM00184">
    <property type="entry name" value="RING"/>
    <property type="match status" value="1"/>
</dbReference>
<keyword evidence="4" id="KW-0862">Zinc</keyword>
<feature type="repeat" description="NHL" evidence="7">
    <location>
        <begin position="657"/>
        <end position="700"/>
    </location>
</feature>
<evidence type="ECO:0000259" key="9">
    <source>
        <dbReference type="PROSITE" id="PS50119"/>
    </source>
</evidence>
<dbReference type="InterPro" id="IPR003649">
    <property type="entry name" value="Bbox_C"/>
</dbReference>
<keyword evidence="1" id="KW-0479">Metal-binding</keyword>
<dbReference type="Gene3D" id="3.30.160.60">
    <property type="entry name" value="Classic Zinc Finger"/>
    <property type="match status" value="1"/>
</dbReference>
<evidence type="ECO:0000256" key="3">
    <source>
        <dbReference type="ARBA" id="ARBA00022771"/>
    </source>
</evidence>
<dbReference type="GO" id="GO:0000209">
    <property type="term" value="P:protein polyubiquitination"/>
    <property type="evidence" value="ECO:0007669"/>
    <property type="project" value="TreeGrafter"/>
</dbReference>
<dbReference type="PANTHER" id="PTHR24104">
    <property type="entry name" value="E3 UBIQUITIN-PROTEIN LIGASE NHLRC1-RELATED"/>
    <property type="match status" value="1"/>
</dbReference>
<feature type="repeat" description="NHL" evidence="7">
    <location>
        <begin position="613"/>
        <end position="653"/>
    </location>
</feature>
<keyword evidence="2" id="KW-0677">Repeat</keyword>
<dbReference type="SMART" id="SM00336">
    <property type="entry name" value="BBOX"/>
    <property type="match status" value="2"/>
</dbReference>
<dbReference type="InterPro" id="IPR001258">
    <property type="entry name" value="NHL_repeat"/>
</dbReference>
<feature type="domain" description="RING-type" evidence="8">
    <location>
        <begin position="23"/>
        <end position="66"/>
    </location>
</feature>
<evidence type="ECO:0000256" key="1">
    <source>
        <dbReference type="ARBA" id="ARBA00022723"/>
    </source>
</evidence>
<dbReference type="FunFam" id="2.120.10.30:FF:000037">
    <property type="entry name" value="Uncharacterized protein, isoform E"/>
    <property type="match status" value="1"/>
</dbReference>
<sequence>MNKMTSSVIAGVNVEDISKHLNCGICKRLIRSPKLLPCLHSFCQACVENLAKRLNPNATLVCPVCQTDAKISRDEVNTLPINFFLDNMLDIALINSSDHEPVPCSSCDAGNPATSRCVDCGEFLCERCYGVHKRIRQTKDHRILTISELLESNTGEDLHRPAFCAIHRSEQLKYYCETCNEAVCRDCVLIEHRQHKYNYIKDCKKIQKQRAALENLYEQCAGNVTLLEKSIREIQGISDTLHGRLISVKAEIRETALQQIKVIKERERELLIKVERIHNAKSVILRRQKEQLENDFTWFRTGCDFSEQVLRYANEVELLSLRGHITNRLTELNETELECKPQENAELKYEVNSKEAESAVSHSLGLLKSSGPHLTLEDSALPLTNGNENTESAEISLKEAPISVELRDTTGALLAPETIHQADGQSFTAYHPYFNGIFSFTVFVRGQMVEGFPLDINIADIAPRVRSARKAIEGSGSKFGKLGDPHGVAVDQDGNVIVSDSRNHRLQVFDTDGNFRFRFGSPGSADGHFQSPSGVAVTRDGEIVVADTMNNRIQIFTKEGKFIKKIDKGSMQNERLHQPYSVAVDNGGRLFVVDRGNSRVLVLNQEDQVILAFGSLGDGKGQFNCPTGIAVSSKGHVIITDFGNDRVQVFSSTGQFLFHFGRSGRADGEFNWPTGVATDADDRIIVSDSYNHRIQVFNEDGSFVTRFGTEGNNRGQFKRPEGVAVTSQGNIVIADWGNDRIQVF</sequence>
<protein>
    <submittedName>
        <fullName evidence="10">E3 ubiquitin-protein ligase TRIM71</fullName>
    </submittedName>
</protein>
<dbReference type="Proteomes" id="UP001249851">
    <property type="component" value="Unassembled WGS sequence"/>
</dbReference>
<dbReference type="SUPFAM" id="SSF101898">
    <property type="entry name" value="NHL repeat"/>
    <property type="match status" value="1"/>
</dbReference>
<gene>
    <name evidence="10" type="ORF">P5673_006443</name>
</gene>
<dbReference type="SMART" id="SM00502">
    <property type="entry name" value="BBC"/>
    <property type="match status" value="1"/>
</dbReference>
<dbReference type="PROSITE" id="PS50119">
    <property type="entry name" value="ZF_BBOX"/>
    <property type="match status" value="2"/>
</dbReference>
<dbReference type="AlphaFoldDB" id="A0AAD9QXZ0"/>
<name>A0AAD9QXZ0_ACRCE</name>
<reference evidence="10" key="1">
    <citation type="journal article" date="2023" name="G3 (Bethesda)">
        <title>Whole genome assembly and annotation of the endangered Caribbean coral Acropora cervicornis.</title>
        <authorList>
            <person name="Selwyn J.D."/>
            <person name="Vollmer S.V."/>
        </authorList>
    </citation>
    <scope>NUCLEOTIDE SEQUENCE</scope>
    <source>
        <strain evidence="10">K2</strain>
    </source>
</reference>
<feature type="repeat" description="NHL" evidence="7">
    <location>
        <begin position="704"/>
        <end position="744"/>
    </location>
</feature>
<dbReference type="InterPro" id="IPR017907">
    <property type="entry name" value="Znf_RING_CS"/>
</dbReference>
<dbReference type="InterPro" id="IPR018957">
    <property type="entry name" value="Znf_C3HC4_RING-type"/>
</dbReference>
<evidence type="ECO:0000256" key="2">
    <source>
        <dbReference type="ARBA" id="ARBA00022737"/>
    </source>
</evidence>
<dbReference type="Gene3D" id="3.30.40.10">
    <property type="entry name" value="Zinc/RING finger domain, C3HC4 (zinc finger)"/>
    <property type="match status" value="1"/>
</dbReference>
<dbReference type="Gene3D" id="2.120.10.30">
    <property type="entry name" value="TolB, C-terminal domain"/>
    <property type="match status" value="3"/>
</dbReference>
<dbReference type="EMBL" id="JARQWQ010000010">
    <property type="protein sequence ID" value="KAK2569501.1"/>
    <property type="molecule type" value="Genomic_DNA"/>
</dbReference>
<dbReference type="CDD" id="cd14954">
    <property type="entry name" value="NHL_TRIM71_like"/>
    <property type="match status" value="1"/>
</dbReference>
<dbReference type="GO" id="GO:0043161">
    <property type="term" value="P:proteasome-mediated ubiquitin-dependent protein catabolic process"/>
    <property type="evidence" value="ECO:0007669"/>
    <property type="project" value="TreeGrafter"/>
</dbReference>
<dbReference type="Pfam" id="PF00643">
    <property type="entry name" value="zf-B_box"/>
    <property type="match status" value="1"/>
</dbReference>
<dbReference type="PROSITE" id="PS51125">
    <property type="entry name" value="NHL"/>
    <property type="match status" value="6"/>
</dbReference>
<reference evidence="10" key="2">
    <citation type="journal article" date="2023" name="Science">
        <title>Genomic signatures of disease resistance in endangered staghorn corals.</title>
        <authorList>
            <person name="Vollmer S.V."/>
            <person name="Selwyn J.D."/>
            <person name="Despard B.A."/>
            <person name="Roesel C.L."/>
        </authorList>
    </citation>
    <scope>NUCLEOTIDE SEQUENCE</scope>
    <source>
        <strain evidence="10">K2</strain>
    </source>
</reference>
<organism evidence="10 11">
    <name type="scientific">Acropora cervicornis</name>
    <name type="common">Staghorn coral</name>
    <dbReference type="NCBI Taxonomy" id="6130"/>
    <lineage>
        <taxon>Eukaryota</taxon>
        <taxon>Metazoa</taxon>
        <taxon>Cnidaria</taxon>
        <taxon>Anthozoa</taxon>
        <taxon>Hexacorallia</taxon>
        <taxon>Scleractinia</taxon>
        <taxon>Astrocoeniina</taxon>
        <taxon>Acroporidae</taxon>
        <taxon>Acropora</taxon>
    </lineage>
</organism>
<feature type="domain" description="B box-type" evidence="9">
    <location>
        <begin position="99"/>
        <end position="146"/>
    </location>
</feature>
<proteinExistence type="predicted"/>
<feature type="repeat" description="NHL" evidence="7">
    <location>
        <begin position="476"/>
        <end position="512"/>
    </location>
</feature>
<evidence type="ECO:0000313" key="11">
    <source>
        <dbReference type="Proteomes" id="UP001249851"/>
    </source>
</evidence>
<feature type="repeat" description="NHL" evidence="7">
    <location>
        <begin position="578"/>
        <end position="606"/>
    </location>
</feature>
<keyword evidence="11" id="KW-1185">Reference proteome</keyword>
<evidence type="ECO:0000256" key="7">
    <source>
        <dbReference type="PROSITE-ProRule" id="PRU00504"/>
    </source>
</evidence>
<dbReference type="InterPro" id="IPR011042">
    <property type="entry name" value="6-blade_b-propeller_TolB-like"/>
</dbReference>
<feature type="domain" description="B box-type" evidence="9">
    <location>
        <begin position="159"/>
        <end position="200"/>
    </location>
</feature>
<dbReference type="GO" id="GO:0061630">
    <property type="term" value="F:ubiquitin protein ligase activity"/>
    <property type="evidence" value="ECO:0007669"/>
    <property type="project" value="TreeGrafter"/>
</dbReference>
<evidence type="ECO:0000259" key="8">
    <source>
        <dbReference type="PROSITE" id="PS50089"/>
    </source>
</evidence>
<dbReference type="CDD" id="cd16579">
    <property type="entry name" value="RING-HC_PML_C-V"/>
    <property type="match status" value="1"/>
</dbReference>
<feature type="repeat" description="NHL" evidence="7">
    <location>
        <begin position="516"/>
        <end position="559"/>
    </location>
</feature>